<sequence length="79" mass="9123">VSHFLLSEKSLHFLLSLLISFPELLVLRHILEPLSSNEFAQGLVLIDVFHLLEQGRRREGTPRRRGGGRLNKCVFYVPR</sequence>
<name>A0AAV5TEI3_9BILA</name>
<feature type="non-terminal residue" evidence="2">
    <location>
        <position position="1"/>
    </location>
</feature>
<proteinExistence type="predicted"/>
<accession>A0AAV5TEI3</accession>
<feature type="signal peptide" evidence="1">
    <location>
        <begin position="1"/>
        <end position="27"/>
    </location>
</feature>
<dbReference type="EMBL" id="BTSX01000003">
    <property type="protein sequence ID" value="GMS90261.1"/>
    <property type="molecule type" value="Genomic_DNA"/>
</dbReference>
<organism evidence="2 3">
    <name type="scientific">Pristionchus entomophagus</name>
    <dbReference type="NCBI Taxonomy" id="358040"/>
    <lineage>
        <taxon>Eukaryota</taxon>
        <taxon>Metazoa</taxon>
        <taxon>Ecdysozoa</taxon>
        <taxon>Nematoda</taxon>
        <taxon>Chromadorea</taxon>
        <taxon>Rhabditida</taxon>
        <taxon>Rhabditina</taxon>
        <taxon>Diplogasteromorpha</taxon>
        <taxon>Diplogasteroidea</taxon>
        <taxon>Neodiplogasteridae</taxon>
        <taxon>Pristionchus</taxon>
    </lineage>
</organism>
<dbReference type="AlphaFoldDB" id="A0AAV5TEI3"/>
<feature type="non-terminal residue" evidence="2">
    <location>
        <position position="79"/>
    </location>
</feature>
<gene>
    <name evidence="2" type="ORF">PENTCL1PPCAC_12436</name>
</gene>
<evidence type="ECO:0000313" key="2">
    <source>
        <dbReference type="EMBL" id="GMS90261.1"/>
    </source>
</evidence>
<keyword evidence="3" id="KW-1185">Reference proteome</keyword>
<evidence type="ECO:0000313" key="3">
    <source>
        <dbReference type="Proteomes" id="UP001432027"/>
    </source>
</evidence>
<dbReference type="Proteomes" id="UP001432027">
    <property type="component" value="Unassembled WGS sequence"/>
</dbReference>
<reference evidence="2" key="1">
    <citation type="submission" date="2023-10" db="EMBL/GenBank/DDBJ databases">
        <title>Genome assembly of Pristionchus species.</title>
        <authorList>
            <person name="Yoshida K."/>
            <person name="Sommer R.J."/>
        </authorList>
    </citation>
    <scope>NUCLEOTIDE SEQUENCE</scope>
    <source>
        <strain evidence="2">RS0144</strain>
    </source>
</reference>
<protein>
    <submittedName>
        <fullName evidence="2">Uncharacterized protein</fullName>
    </submittedName>
</protein>
<evidence type="ECO:0000256" key="1">
    <source>
        <dbReference type="SAM" id="SignalP"/>
    </source>
</evidence>
<comment type="caution">
    <text evidence="2">The sequence shown here is derived from an EMBL/GenBank/DDBJ whole genome shotgun (WGS) entry which is preliminary data.</text>
</comment>
<feature type="chain" id="PRO_5043842881" evidence="1">
    <location>
        <begin position="28"/>
        <end position="79"/>
    </location>
</feature>
<keyword evidence="1" id="KW-0732">Signal</keyword>